<reference evidence="3" key="1">
    <citation type="submission" date="2019-09" db="EMBL/GenBank/DDBJ databases">
        <authorList>
            <person name="Li J."/>
        </authorList>
    </citation>
    <scope>NUCLEOTIDE SEQUENCE [LARGE SCALE GENOMIC DNA]</scope>
    <source>
        <strain evidence="3">NRBC 14897</strain>
    </source>
</reference>
<evidence type="ECO:0000313" key="3">
    <source>
        <dbReference type="EMBL" id="KAA1379929.1"/>
    </source>
</evidence>
<gene>
    <name evidence="3" type="ORF">ESP62_001570</name>
</gene>
<dbReference type="Gene3D" id="3.40.50.1820">
    <property type="entry name" value="alpha/beta hydrolase"/>
    <property type="match status" value="1"/>
</dbReference>
<keyword evidence="1 3" id="KW-0378">Hydrolase</keyword>
<dbReference type="AlphaFoldDB" id="A0A641APR7"/>
<dbReference type="PANTHER" id="PTHR43798:SF31">
    <property type="entry name" value="AB HYDROLASE SUPERFAMILY PROTEIN YCLE"/>
    <property type="match status" value="1"/>
</dbReference>
<dbReference type="SUPFAM" id="SSF53474">
    <property type="entry name" value="alpha/beta-Hydrolases"/>
    <property type="match status" value="1"/>
</dbReference>
<organism evidence="3 4">
    <name type="scientific">Aeromicrobium fastidiosum</name>
    <dbReference type="NCBI Taxonomy" id="52699"/>
    <lineage>
        <taxon>Bacteria</taxon>
        <taxon>Bacillati</taxon>
        <taxon>Actinomycetota</taxon>
        <taxon>Actinomycetes</taxon>
        <taxon>Propionibacteriales</taxon>
        <taxon>Nocardioidaceae</taxon>
        <taxon>Aeromicrobium</taxon>
    </lineage>
</organism>
<evidence type="ECO:0000259" key="2">
    <source>
        <dbReference type="Pfam" id="PF00561"/>
    </source>
</evidence>
<dbReference type="GO" id="GO:0016787">
    <property type="term" value="F:hydrolase activity"/>
    <property type="evidence" value="ECO:0007669"/>
    <property type="project" value="UniProtKB-KW"/>
</dbReference>
<accession>A0A641APR7</accession>
<dbReference type="Pfam" id="PF00561">
    <property type="entry name" value="Abhydrolase_1"/>
    <property type="match status" value="1"/>
</dbReference>
<dbReference type="PANTHER" id="PTHR43798">
    <property type="entry name" value="MONOACYLGLYCEROL LIPASE"/>
    <property type="match status" value="1"/>
</dbReference>
<dbReference type="InterPro" id="IPR000639">
    <property type="entry name" value="Epox_hydrolase-like"/>
</dbReference>
<dbReference type="InterPro" id="IPR029058">
    <property type="entry name" value="AB_hydrolase_fold"/>
</dbReference>
<evidence type="ECO:0000256" key="1">
    <source>
        <dbReference type="ARBA" id="ARBA00022801"/>
    </source>
</evidence>
<dbReference type="PRINTS" id="PR00111">
    <property type="entry name" value="ABHYDROLASE"/>
</dbReference>
<keyword evidence="4" id="KW-1185">Reference proteome</keyword>
<dbReference type="Proteomes" id="UP001515100">
    <property type="component" value="Unassembled WGS sequence"/>
</dbReference>
<dbReference type="OrthoDB" id="8680283at2"/>
<evidence type="ECO:0000313" key="4">
    <source>
        <dbReference type="Proteomes" id="UP001515100"/>
    </source>
</evidence>
<comment type="caution">
    <text evidence="3">The sequence shown here is derived from an EMBL/GenBank/DDBJ whole genome shotgun (WGS) entry which is preliminary data.</text>
</comment>
<sequence length="273" mass="28966">MTEHHIEVEDGVSLFVQDVGHGRPVVFLHGWALGHELWDRQVHELATHGRRAVALDLRGHGASSKPLTGYGVERLAADVIAVIESLELEKIVLVGWSIGGLTAFRVAAERPDLLERLVLVGSNGVAASKVPGLPFGAPAASVEGPVIAAELADRVASREGHIRRTVLPTVSDSTLQWLLALTMRVPVWAGVDGLKTILNTDQVSAAATLAVPLVQIIGDQDPTLSARAAQWLIDTVPDARQLTVPDSGHFPMVENAEVFASTLLAAVSIDQGS</sequence>
<dbReference type="PRINTS" id="PR00412">
    <property type="entry name" value="EPOXHYDRLASE"/>
</dbReference>
<dbReference type="GO" id="GO:0016020">
    <property type="term" value="C:membrane"/>
    <property type="evidence" value="ECO:0007669"/>
    <property type="project" value="TreeGrafter"/>
</dbReference>
<proteinExistence type="predicted"/>
<dbReference type="InterPro" id="IPR000073">
    <property type="entry name" value="AB_hydrolase_1"/>
</dbReference>
<dbReference type="RefSeq" id="WP_129179911.1">
    <property type="nucleotide sequence ID" value="NZ_JAGIOG010000001.1"/>
</dbReference>
<dbReference type="InterPro" id="IPR050266">
    <property type="entry name" value="AB_hydrolase_sf"/>
</dbReference>
<dbReference type="EMBL" id="SDPP02000001">
    <property type="protein sequence ID" value="KAA1379929.1"/>
    <property type="molecule type" value="Genomic_DNA"/>
</dbReference>
<feature type="domain" description="AB hydrolase-1" evidence="2">
    <location>
        <begin position="24"/>
        <end position="255"/>
    </location>
</feature>
<protein>
    <submittedName>
        <fullName evidence="3">Alpha/beta hydrolase</fullName>
    </submittedName>
</protein>
<name>A0A641APR7_9ACTN</name>